<accession>A0A182VVZ9</accession>
<dbReference type="VEuPathDB" id="VectorBase:AMIN002244"/>
<feature type="compositionally biased region" description="Low complexity" evidence="1">
    <location>
        <begin position="1"/>
        <end position="21"/>
    </location>
</feature>
<sequence length="103" mass="11712">SPSQTTTRTTTTTTTTTTRTRNTAHPNRTEAKRNDKKPRKPPATQHQRDGPTNQPASQPTIPVKEAYRTLPILPWEKGHAVLCCVHSREGKRMRMGIWNGRER</sequence>
<keyword evidence="3" id="KW-1185">Reference proteome</keyword>
<feature type="compositionally biased region" description="Polar residues" evidence="1">
    <location>
        <begin position="50"/>
        <end position="60"/>
    </location>
</feature>
<evidence type="ECO:0000313" key="3">
    <source>
        <dbReference type="Proteomes" id="UP000075920"/>
    </source>
</evidence>
<evidence type="ECO:0000313" key="2">
    <source>
        <dbReference type="EnsemblMetazoa" id="AMIN002244-PA"/>
    </source>
</evidence>
<protein>
    <submittedName>
        <fullName evidence="2">Uncharacterized protein</fullName>
    </submittedName>
</protein>
<feature type="region of interest" description="Disordered" evidence="1">
    <location>
        <begin position="1"/>
        <end position="65"/>
    </location>
</feature>
<proteinExistence type="predicted"/>
<dbReference type="Proteomes" id="UP000075920">
    <property type="component" value="Unassembled WGS sequence"/>
</dbReference>
<evidence type="ECO:0000256" key="1">
    <source>
        <dbReference type="SAM" id="MobiDB-lite"/>
    </source>
</evidence>
<reference evidence="2" key="2">
    <citation type="submission" date="2020-05" db="UniProtKB">
        <authorList>
            <consortium name="EnsemblMetazoa"/>
        </authorList>
    </citation>
    <scope>IDENTIFICATION</scope>
    <source>
        <strain evidence="2">MINIMUS1</strain>
    </source>
</reference>
<dbReference type="EnsemblMetazoa" id="AMIN002244-RA">
    <property type="protein sequence ID" value="AMIN002244-PA"/>
    <property type="gene ID" value="AMIN002244"/>
</dbReference>
<organism evidence="2 3">
    <name type="scientific">Anopheles minimus</name>
    <dbReference type="NCBI Taxonomy" id="112268"/>
    <lineage>
        <taxon>Eukaryota</taxon>
        <taxon>Metazoa</taxon>
        <taxon>Ecdysozoa</taxon>
        <taxon>Arthropoda</taxon>
        <taxon>Hexapoda</taxon>
        <taxon>Insecta</taxon>
        <taxon>Pterygota</taxon>
        <taxon>Neoptera</taxon>
        <taxon>Endopterygota</taxon>
        <taxon>Diptera</taxon>
        <taxon>Nematocera</taxon>
        <taxon>Culicoidea</taxon>
        <taxon>Culicidae</taxon>
        <taxon>Anophelinae</taxon>
        <taxon>Anopheles</taxon>
    </lineage>
</organism>
<dbReference type="AlphaFoldDB" id="A0A182VVZ9"/>
<reference evidence="3" key="1">
    <citation type="submission" date="2013-03" db="EMBL/GenBank/DDBJ databases">
        <title>The Genome Sequence of Anopheles minimus MINIMUS1.</title>
        <authorList>
            <consortium name="The Broad Institute Genomics Platform"/>
            <person name="Neafsey D.E."/>
            <person name="Walton C."/>
            <person name="Walker B."/>
            <person name="Young S.K."/>
            <person name="Zeng Q."/>
            <person name="Gargeya S."/>
            <person name="Fitzgerald M."/>
            <person name="Haas B."/>
            <person name="Abouelleil A."/>
            <person name="Allen A.W."/>
            <person name="Alvarado L."/>
            <person name="Arachchi H.M."/>
            <person name="Berlin A.M."/>
            <person name="Chapman S.B."/>
            <person name="Gainer-Dewar J."/>
            <person name="Goldberg J."/>
            <person name="Griggs A."/>
            <person name="Gujja S."/>
            <person name="Hansen M."/>
            <person name="Howarth C."/>
            <person name="Imamovic A."/>
            <person name="Ireland A."/>
            <person name="Larimer J."/>
            <person name="McCowan C."/>
            <person name="Murphy C."/>
            <person name="Pearson M."/>
            <person name="Poon T.W."/>
            <person name="Priest M."/>
            <person name="Roberts A."/>
            <person name="Saif S."/>
            <person name="Shea T."/>
            <person name="Sisk P."/>
            <person name="Sykes S."/>
            <person name="Wortman J."/>
            <person name="Nusbaum C."/>
            <person name="Birren B."/>
        </authorList>
    </citation>
    <scope>NUCLEOTIDE SEQUENCE [LARGE SCALE GENOMIC DNA]</scope>
    <source>
        <strain evidence="3">MINIMUS1</strain>
    </source>
</reference>
<name>A0A182VVZ9_9DIPT</name>